<dbReference type="SUPFAM" id="SSF51316">
    <property type="entry name" value="Mss4-like"/>
    <property type="match status" value="1"/>
</dbReference>
<dbReference type="EMBL" id="JAWQEG010000428">
    <property type="protein sequence ID" value="KAK3890377.1"/>
    <property type="molecule type" value="Genomic_DNA"/>
</dbReference>
<reference evidence="5" key="1">
    <citation type="submission" date="2023-10" db="EMBL/GenBank/DDBJ databases">
        <title>Genome assemblies of two species of porcelain crab, Petrolisthes cinctipes and Petrolisthes manimaculis (Anomura: Porcellanidae).</title>
        <authorList>
            <person name="Angst P."/>
        </authorList>
    </citation>
    <scope>NUCLEOTIDE SEQUENCE</scope>
    <source>
        <strain evidence="5">PB745_01</strain>
        <tissue evidence="5">Gill</tissue>
    </source>
</reference>
<dbReference type="GO" id="GO:0046872">
    <property type="term" value="F:metal ion binding"/>
    <property type="evidence" value="ECO:0007669"/>
    <property type="project" value="UniProtKB-KW"/>
</dbReference>
<dbReference type="Gene3D" id="2.170.150.70">
    <property type="match status" value="1"/>
</dbReference>
<dbReference type="InterPro" id="IPR006913">
    <property type="entry name" value="CENP-V/GFA"/>
</dbReference>
<name>A0AAE1L0C2_PETCI</name>
<organism evidence="5 6">
    <name type="scientific">Petrolisthes cinctipes</name>
    <name type="common">Flat porcelain crab</name>
    <dbReference type="NCBI Taxonomy" id="88211"/>
    <lineage>
        <taxon>Eukaryota</taxon>
        <taxon>Metazoa</taxon>
        <taxon>Ecdysozoa</taxon>
        <taxon>Arthropoda</taxon>
        <taxon>Crustacea</taxon>
        <taxon>Multicrustacea</taxon>
        <taxon>Malacostraca</taxon>
        <taxon>Eumalacostraca</taxon>
        <taxon>Eucarida</taxon>
        <taxon>Decapoda</taxon>
        <taxon>Pleocyemata</taxon>
        <taxon>Anomura</taxon>
        <taxon>Galatheoidea</taxon>
        <taxon>Porcellanidae</taxon>
        <taxon>Petrolisthes</taxon>
    </lineage>
</organism>
<keyword evidence="3" id="KW-0862">Zinc</keyword>
<keyword evidence="2" id="KW-0479">Metal-binding</keyword>
<dbReference type="Proteomes" id="UP001286313">
    <property type="component" value="Unassembled WGS sequence"/>
</dbReference>
<accession>A0AAE1L0C2</accession>
<proteinExistence type="inferred from homology"/>
<evidence type="ECO:0000256" key="3">
    <source>
        <dbReference type="ARBA" id="ARBA00022833"/>
    </source>
</evidence>
<feature type="domain" description="CENP-V/GFA" evidence="4">
    <location>
        <begin position="9"/>
        <end position="121"/>
    </location>
</feature>
<keyword evidence="6" id="KW-1185">Reference proteome</keyword>
<dbReference type="PANTHER" id="PTHR28620">
    <property type="entry name" value="CENTROMERE PROTEIN V"/>
    <property type="match status" value="1"/>
</dbReference>
<evidence type="ECO:0000259" key="4">
    <source>
        <dbReference type="PROSITE" id="PS51891"/>
    </source>
</evidence>
<dbReference type="InterPro" id="IPR011057">
    <property type="entry name" value="Mss4-like_sf"/>
</dbReference>
<sequence length="137" mass="15326">MAGEVKVRHQGGCHCGAIRFEVMAPSTLTVIDCNCSVCVKKQNKHFIVPLDNFKLVKGHDAIKTYTFNKHTAKHNFCSNCGVQAFYIPRSNPNGYGVTIHCLDEGTVKKVKYEKFDGKNWEQAMEKNPHIAAITAKQ</sequence>
<comment type="caution">
    <text evidence="5">The sequence shown here is derived from an EMBL/GenBank/DDBJ whole genome shotgun (WGS) entry which is preliminary data.</text>
</comment>
<evidence type="ECO:0000313" key="5">
    <source>
        <dbReference type="EMBL" id="KAK3890377.1"/>
    </source>
</evidence>
<dbReference type="PROSITE" id="PS51891">
    <property type="entry name" value="CENP_V_GFA"/>
    <property type="match status" value="1"/>
</dbReference>
<evidence type="ECO:0000313" key="6">
    <source>
        <dbReference type="Proteomes" id="UP001286313"/>
    </source>
</evidence>
<evidence type="ECO:0000256" key="2">
    <source>
        <dbReference type="ARBA" id="ARBA00022723"/>
    </source>
</evidence>
<dbReference type="GO" id="GO:0016846">
    <property type="term" value="F:carbon-sulfur lyase activity"/>
    <property type="evidence" value="ECO:0007669"/>
    <property type="project" value="InterPro"/>
</dbReference>
<dbReference type="InterPro" id="IPR052355">
    <property type="entry name" value="CENP-V-like"/>
</dbReference>
<protein>
    <recommendedName>
        <fullName evidence="4">CENP-V/GFA domain-containing protein</fullName>
    </recommendedName>
</protein>
<evidence type="ECO:0000256" key="1">
    <source>
        <dbReference type="ARBA" id="ARBA00005495"/>
    </source>
</evidence>
<gene>
    <name evidence="5" type="ORF">Pcinc_005663</name>
</gene>
<dbReference type="PANTHER" id="PTHR28620:SF1">
    <property type="entry name" value="CENP-V_GFA DOMAIN-CONTAINING PROTEIN"/>
    <property type="match status" value="1"/>
</dbReference>
<comment type="similarity">
    <text evidence="1">Belongs to the Gfa family.</text>
</comment>
<dbReference type="AlphaFoldDB" id="A0AAE1L0C2"/>
<dbReference type="Pfam" id="PF04828">
    <property type="entry name" value="GFA"/>
    <property type="match status" value="1"/>
</dbReference>